<dbReference type="EC" id="3.2.1.78" evidence="2"/>
<evidence type="ECO:0000256" key="3">
    <source>
        <dbReference type="ARBA" id="ARBA00022801"/>
    </source>
</evidence>
<evidence type="ECO:0000313" key="7">
    <source>
        <dbReference type="Proteomes" id="UP000588068"/>
    </source>
</evidence>
<dbReference type="RefSeq" id="WP_184334537.1">
    <property type="nucleotide sequence ID" value="NZ_JACHHZ010000005.1"/>
</dbReference>
<dbReference type="Gene3D" id="3.20.20.80">
    <property type="entry name" value="Glycosidases"/>
    <property type="match status" value="1"/>
</dbReference>
<dbReference type="AlphaFoldDB" id="A0A841HQV0"/>
<reference evidence="6 7" key="1">
    <citation type="submission" date="2020-08" db="EMBL/GenBank/DDBJ databases">
        <title>Genomic Encyclopedia of Type Strains, Phase IV (KMG-IV): sequencing the most valuable type-strain genomes for metagenomic binning, comparative biology and taxonomic classification.</title>
        <authorList>
            <person name="Goeker M."/>
        </authorList>
    </citation>
    <scope>NUCLEOTIDE SEQUENCE [LARGE SCALE GENOMIC DNA]</scope>
    <source>
        <strain evidence="6 7">DSM 26723</strain>
    </source>
</reference>
<name>A0A841HQV0_9GAMM</name>
<dbReference type="InterPro" id="IPR045053">
    <property type="entry name" value="MAN-like"/>
</dbReference>
<keyword evidence="3 6" id="KW-0378">Hydrolase</keyword>
<organism evidence="6 7">
    <name type="scientific">Povalibacter uvarum</name>
    <dbReference type="NCBI Taxonomy" id="732238"/>
    <lineage>
        <taxon>Bacteria</taxon>
        <taxon>Pseudomonadati</taxon>
        <taxon>Pseudomonadota</taxon>
        <taxon>Gammaproteobacteria</taxon>
        <taxon>Steroidobacterales</taxon>
        <taxon>Steroidobacteraceae</taxon>
        <taxon>Povalibacter</taxon>
    </lineage>
</organism>
<gene>
    <name evidence="6" type="ORF">HNQ60_004023</name>
</gene>
<evidence type="ECO:0000259" key="5">
    <source>
        <dbReference type="Pfam" id="PF26410"/>
    </source>
</evidence>
<evidence type="ECO:0000256" key="2">
    <source>
        <dbReference type="ARBA" id="ARBA00012706"/>
    </source>
</evidence>
<dbReference type="SUPFAM" id="SSF51445">
    <property type="entry name" value="(Trans)glycosidases"/>
    <property type="match status" value="1"/>
</dbReference>
<dbReference type="Proteomes" id="UP000588068">
    <property type="component" value="Unassembled WGS sequence"/>
</dbReference>
<keyword evidence="4 6" id="KW-0326">Glycosidase</keyword>
<accession>A0A841HQV0</accession>
<evidence type="ECO:0000313" key="6">
    <source>
        <dbReference type="EMBL" id="MBB6095133.1"/>
    </source>
</evidence>
<comment type="caution">
    <text evidence="6">The sequence shown here is derived from an EMBL/GenBank/DDBJ whole genome shotgun (WGS) entry which is preliminary data.</text>
</comment>
<dbReference type="PROSITE" id="PS51257">
    <property type="entry name" value="PROKAR_LIPOPROTEIN"/>
    <property type="match status" value="1"/>
</dbReference>
<proteinExistence type="predicted"/>
<dbReference type="PANTHER" id="PTHR31451:SF40">
    <property type="entry name" value="GLYCOSIDE HYDROLASE FAMILY 5 DOMAIN-CONTAINING PROTEIN"/>
    <property type="match status" value="1"/>
</dbReference>
<dbReference type="GO" id="GO:0016985">
    <property type="term" value="F:mannan endo-1,4-beta-mannosidase activity"/>
    <property type="evidence" value="ECO:0007669"/>
    <property type="project" value="UniProtKB-EC"/>
</dbReference>
<evidence type="ECO:0000256" key="1">
    <source>
        <dbReference type="ARBA" id="ARBA00001678"/>
    </source>
</evidence>
<dbReference type="InterPro" id="IPR001547">
    <property type="entry name" value="Glyco_hydro_5"/>
</dbReference>
<dbReference type="PANTHER" id="PTHR31451">
    <property type="match status" value="1"/>
</dbReference>
<dbReference type="Pfam" id="PF26410">
    <property type="entry name" value="GH5_mannosidase"/>
    <property type="match status" value="1"/>
</dbReference>
<dbReference type="InterPro" id="IPR017853">
    <property type="entry name" value="GH"/>
</dbReference>
<protein>
    <recommendedName>
        <fullName evidence="2">mannan endo-1,4-beta-mannosidase</fullName>
        <ecNumber evidence="2">3.2.1.78</ecNumber>
    </recommendedName>
</protein>
<dbReference type="EMBL" id="JACHHZ010000005">
    <property type="protein sequence ID" value="MBB6095133.1"/>
    <property type="molecule type" value="Genomic_DNA"/>
</dbReference>
<evidence type="ECO:0000256" key="4">
    <source>
        <dbReference type="ARBA" id="ARBA00023295"/>
    </source>
</evidence>
<feature type="domain" description="Glycoside hydrolase family 5" evidence="5">
    <location>
        <begin position="38"/>
        <end position="448"/>
    </location>
</feature>
<sequence length="450" mass="49859">MNPRGILATLLASCLLIGACSKKPAGAPVSQASAPAVSEFVTIEGTQFRLRGKPYYFAGTNIWYGGYLGSAGPTGDRDRLVRELDQLKAAGITNIRILGMSEASELKRAVRPASMTEPGKYDEQLLAGLDFFLAEMAKRDMKAVIYVNNFWQWSGGMSQYVSWFTGKPVVDPDVTRDWNTFMDNSALFYAVPAAQDAYREVIRTLVTRRNTLTGKLYSEDPTIMSWQLANEPRPGSDANGRANAEIFIRWIDETAAFIGSLAPNQLVSTGNEGWMGTAGDKDLFVESHKSPNVDYLTYHMWAANWSWFDPKDAEATYDSAWTKAQDYLNWHIDIAKQLDKPIVLEEFGINRDGGAFAVDAGTAFRDRYYKAVFDLLHRRAAEGAPIAGSNFWAWNGAGRATNADFMWKPGDDFVGDPPQEPQGLYGIFDSDLSTIAIIREHSAQMQALGQ</sequence>
<keyword evidence="7" id="KW-1185">Reference proteome</keyword>
<comment type="catalytic activity">
    <reaction evidence="1">
        <text>Random hydrolysis of (1-&gt;4)-beta-D-mannosidic linkages in mannans, galactomannans and glucomannans.</text>
        <dbReference type="EC" id="3.2.1.78"/>
    </reaction>
</comment>